<gene>
    <name evidence="1" type="ORF">PQ457_06600</name>
</gene>
<organism evidence="1 2">
    <name type="scientific">Novosphingobium humi</name>
    <dbReference type="NCBI Taxonomy" id="2282397"/>
    <lineage>
        <taxon>Bacteria</taxon>
        <taxon>Pseudomonadati</taxon>
        <taxon>Pseudomonadota</taxon>
        <taxon>Alphaproteobacteria</taxon>
        <taxon>Sphingomonadales</taxon>
        <taxon>Sphingomonadaceae</taxon>
        <taxon>Novosphingobium</taxon>
    </lineage>
</organism>
<dbReference type="EMBL" id="CP117417">
    <property type="protein sequence ID" value="WCT78626.1"/>
    <property type="molecule type" value="Genomic_DNA"/>
</dbReference>
<proteinExistence type="predicted"/>
<accession>A0ABY7U1J3</accession>
<evidence type="ECO:0000313" key="2">
    <source>
        <dbReference type="Proteomes" id="UP001218231"/>
    </source>
</evidence>
<name>A0ABY7U1J3_9SPHN</name>
<protein>
    <recommendedName>
        <fullName evidence="3">Transposase</fullName>
    </recommendedName>
</protein>
<dbReference type="RefSeq" id="WP_273618936.1">
    <property type="nucleotide sequence ID" value="NZ_CP117417.1"/>
</dbReference>
<evidence type="ECO:0008006" key="3">
    <source>
        <dbReference type="Google" id="ProtNLM"/>
    </source>
</evidence>
<reference evidence="1 2" key="1">
    <citation type="submission" date="2023-02" db="EMBL/GenBank/DDBJ databases">
        <title>Genome sequence of Novosphingobium humi KACC 19094.</title>
        <authorList>
            <person name="Kim S."/>
            <person name="Heo J."/>
            <person name="Kwon S.-W."/>
        </authorList>
    </citation>
    <scope>NUCLEOTIDE SEQUENCE [LARGE SCALE GENOMIC DNA]</scope>
    <source>
        <strain evidence="1 2">KACC 19094</strain>
    </source>
</reference>
<keyword evidence="2" id="KW-1185">Reference proteome</keyword>
<dbReference type="Proteomes" id="UP001218231">
    <property type="component" value="Chromosome"/>
</dbReference>
<evidence type="ECO:0000313" key="1">
    <source>
        <dbReference type="EMBL" id="WCT78626.1"/>
    </source>
</evidence>
<sequence length="98" mass="10826">MAKTLSAATMLKLAEARQMVLDCIAAEFTSKFIIRRLQSEFGASFRYARGTTVLRCARVEVCNSSGNEIAMLAAWAARADRLLDPKHNCQTIPMTRTG</sequence>